<feature type="compositionally biased region" description="Basic and acidic residues" evidence="8">
    <location>
        <begin position="101"/>
        <end position="112"/>
    </location>
</feature>
<keyword evidence="7 9" id="KW-0472">Membrane</keyword>
<feature type="compositionally biased region" description="Acidic residues" evidence="8">
    <location>
        <begin position="76"/>
        <end position="89"/>
    </location>
</feature>
<evidence type="ECO:0000256" key="4">
    <source>
        <dbReference type="ARBA" id="ARBA00022927"/>
    </source>
</evidence>
<dbReference type="AlphaFoldDB" id="A0ABD5XCV5"/>
<evidence type="ECO:0000313" key="11">
    <source>
        <dbReference type="Proteomes" id="UP001596414"/>
    </source>
</evidence>
<evidence type="ECO:0000256" key="5">
    <source>
        <dbReference type="ARBA" id="ARBA00022989"/>
    </source>
</evidence>
<keyword evidence="5 9" id="KW-1133">Transmembrane helix</keyword>
<evidence type="ECO:0000313" key="10">
    <source>
        <dbReference type="EMBL" id="MFC7127692.1"/>
    </source>
</evidence>
<comment type="subcellular location">
    <subcellularLocation>
        <location evidence="1">Membrane</location>
        <topology evidence="1">Single-pass membrane protein</topology>
    </subcellularLocation>
</comment>
<gene>
    <name evidence="10" type="ORF">ACFQJ7_16985</name>
</gene>
<dbReference type="Proteomes" id="UP001596414">
    <property type="component" value="Unassembled WGS sequence"/>
</dbReference>
<evidence type="ECO:0000256" key="3">
    <source>
        <dbReference type="ARBA" id="ARBA00022692"/>
    </source>
</evidence>
<evidence type="ECO:0000256" key="7">
    <source>
        <dbReference type="ARBA" id="ARBA00023136"/>
    </source>
</evidence>
<evidence type="ECO:0000256" key="1">
    <source>
        <dbReference type="ARBA" id="ARBA00004167"/>
    </source>
</evidence>
<proteinExistence type="predicted"/>
<dbReference type="RefSeq" id="WP_267635757.1">
    <property type="nucleotide sequence ID" value="NZ_JAODIY010000001.1"/>
</dbReference>
<dbReference type="Pfam" id="PF02416">
    <property type="entry name" value="TatA_B_E"/>
    <property type="match status" value="1"/>
</dbReference>
<feature type="region of interest" description="Disordered" evidence="8">
    <location>
        <begin position="63"/>
        <end position="112"/>
    </location>
</feature>
<keyword evidence="2" id="KW-0813">Transport</keyword>
<sequence>MSSLPTVPLFVGGVELLLIGAVALVLIFGSKASDIARNAGSAAGKVRKTRATAEREIDDVRGELEESVEPVKEEAEAVETDVEEFEQEIDSATSDIAGSGQDEHGDTHATDE</sequence>
<accession>A0ABD5XCV5</accession>
<feature type="compositionally biased region" description="Basic and acidic residues" evidence="8">
    <location>
        <begin position="63"/>
        <end position="75"/>
    </location>
</feature>
<dbReference type="Gene3D" id="1.20.5.3310">
    <property type="match status" value="1"/>
</dbReference>
<comment type="caution">
    <text evidence="10">The sequence shown here is derived from an EMBL/GenBank/DDBJ whole genome shotgun (WGS) entry which is preliminary data.</text>
</comment>
<dbReference type="InterPro" id="IPR003369">
    <property type="entry name" value="TatA/B/E"/>
</dbReference>
<evidence type="ECO:0000256" key="6">
    <source>
        <dbReference type="ARBA" id="ARBA00023010"/>
    </source>
</evidence>
<keyword evidence="4" id="KW-0653">Protein transport</keyword>
<protein>
    <submittedName>
        <fullName evidence="10">Twin-arginine translocase TatA/TatE family subunit</fullName>
    </submittedName>
</protein>
<organism evidence="10 11">
    <name type="scientific">Halovenus rubra</name>
    <dbReference type="NCBI Taxonomy" id="869890"/>
    <lineage>
        <taxon>Archaea</taxon>
        <taxon>Methanobacteriati</taxon>
        <taxon>Methanobacteriota</taxon>
        <taxon>Stenosarchaea group</taxon>
        <taxon>Halobacteria</taxon>
        <taxon>Halobacteriales</taxon>
        <taxon>Haloarculaceae</taxon>
        <taxon>Halovenus</taxon>
    </lineage>
</organism>
<evidence type="ECO:0000256" key="9">
    <source>
        <dbReference type="SAM" id="Phobius"/>
    </source>
</evidence>
<keyword evidence="6" id="KW-0811">Translocation</keyword>
<feature type="transmembrane region" description="Helical" evidence="9">
    <location>
        <begin position="6"/>
        <end position="28"/>
    </location>
</feature>
<dbReference type="EMBL" id="JBHSZQ010000051">
    <property type="protein sequence ID" value="MFC7127692.1"/>
    <property type="molecule type" value="Genomic_DNA"/>
</dbReference>
<reference evidence="10 11" key="1">
    <citation type="journal article" date="2014" name="Int. J. Syst. Evol. Microbiol.">
        <title>Complete genome sequence of Corynebacterium casei LMG S-19264T (=DSM 44701T), isolated from a smear-ripened cheese.</title>
        <authorList>
            <consortium name="US DOE Joint Genome Institute (JGI-PGF)"/>
            <person name="Walter F."/>
            <person name="Albersmeier A."/>
            <person name="Kalinowski J."/>
            <person name="Ruckert C."/>
        </authorList>
    </citation>
    <scope>NUCLEOTIDE SEQUENCE [LARGE SCALE GENOMIC DNA]</scope>
    <source>
        <strain evidence="10 11">CGMCC 4.7215</strain>
    </source>
</reference>
<evidence type="ECO:0000256" key="8">
    <source>
        <dbReference type="SAM" id="MobiDB-lite"/>
    </source>
</evidence>
<keyword evidence="3 9" id="KW-0812">Transmembrane</keyword>
<evidence type="ECO:0000256" key="2">
    <source>
        <dbReference type="ARBA" id="ARBA00022448"/>
    </source>
</evidence>
<name>A0ABD5XCV5_9EURY</name>